<dbReference type="InterPro" id="IPR028096">
    <property type="entry name" value="EfeO_Cupredoxin"/>
</dbReference>
<evidence type="ECO:0000256" key="2">
    <source>
        <dbReference type="ARBA" id="ARBA00023008"/>
    </source>
</evidence>
<gene>
    <name evidence="5" type="ORF">AUJ73_04285</name>
</gene>
<feature type="compositionally biased region" description="Polar residues" evidence="3">
    <location>
        <begin position="61"/>
        <end position="70"/>
    </location>
</feature>
<dbReference type="PANTHER" id="PTHR38439:SF3">
    <property type="entry name" value="COPPER-RESISTANT CUPROPROTEIN COPI"/>
    <property type="match status" value="1"/>
</dbReference>
<evidence type="ECO:0000256" key="1">
    <source>
        <dbReference type="ARBA" id="ARBA00022723"/>
    </source>
</evidence>
<dbReference type="STRING" id="1805209.AUJ73_04285"/>
<reference evidence="5 6" key="1">
    <citation type="journal article" date="2016" name="Environ. Microbiol.">
        <title>Genomic resolution of a cold subsurface aquifer community provides metabolic insights for novel microbes adapted to high CO concentrations.</title>
        <authorList>
            <person name="Probst A.J."/>
            <person name="Castelle C.J."/>
            <person name="Singh A."/>
            <person name="Brown C.T."/>
            <person name="Anantharaman K."/>
            <person name="Sharon I."/>
            <person name="Hug L.A."/>
            <person name="Burstein D."/>
            <person name="Emerson J.B."/>
            <person name="Thomas B.C."/>
            <person name="Banfield J.F."/>
        </authorList>
    </citation>
    <scope>NUCLEOTIDE SEQUENCE [LARGE SCALE GENOMIC DNA]</scope>
    <source>
        <strain evidence="5">CG1_02_37_22</strain>
    </source>
</reference>
<dbReference type="InterPro" id="IPR008972">
    <property type="entry name" value="Cupredoxin"/>
</dbReference>
<dbReference type="GO" id="GO:0046872">
    <property type="term" value="F:metal ion binding"/>
    <property type="evidence" value="ECO:0007669"/>
    <property type="project" value="UniProtKB-KW"/>
</dbReference>
<evidence type="ECO:0000259" key="4">
    <source>
        <dbReference type="Pfam" id="PF13473"/>
    </source>
</evidence>
<sequence>MKKLYIFLIIIALVGAGFVINLSQKSNNTDGSKQLPDTSNINNVNIGNNIDENSNTKKTDIASQNTDNSNQKQFNITGSNFKYNLSEIRVKKGDNVKIVFTNTEGSHDLVIDEFNVRTPQIKAGEKSTIDFIADKSGTFEYYCSIGNHRQMGMKGQLTVEE</sequence>
<dbReference type="Pfam" id="PF13473">
    <property type="entry name" value="Cupredoxin_1"/>
    <property type="match status" value="1"/>
</dbReference>
<dbReference type="Gene3D" id="2.60.40.420">
    <property type="entry name" value="Cupredoxins - blue copper proteins"/>
    <property type="match status" value="1"/>
</dbReference>
<keyword evidence="2" id="KW-0186">Copper</keyword>
<feature type="compositionally biased region" description="Polar residues" evidence="3">
    <location>
        <begin position="28"/>
        <end position="39"/>
    </location>
</feature>
<dbReference type="AlphaFoldDB" id="A0A1J4TPB5"/>
<dbReference type="PROSITE" id="PS00079">
    <property type="entry name" value="MULTICOPPER_OXIDASE1"/>
    <property type="match status" value="1"/>
</dbReference>
<dbReference type="SUPFAM" id="SSF49503">
    <property type="entry name" value="Cupredoxins"/>
    <property type="match status" value="1"/>
</dbReference>
<dbReference type="EMBL" id="MNUY01000068">
    <property type="protein sequence ID" value="OIO13097.1"/>
    <property type="molecule type" value="Genomic_DNA"/>
</dbReference>
<name>A0A1J4TPB5_9BACT</name>
<keyword evidence="1" id="KW-0479">Metal-binding</keyword>
<accession>A0A1J4TPB5</accession>
<dbReference type="InterPro" id="IPR033138">
    <property type="entry name" value="Cu_oxidase_CS"/>
</dbReference>
<feature type="region of interest" description="Disordered" evidence="3">
    <location>
        <begin position="28"/>
        <end position="70"/>
    </location>
</feature>
<feature type="domain" description="EfeO-type cupredoxin-like" evidence="4">
    <location>
        <begin position="63"/>
        <end position="159"/>
    </location>
</feature>
<evidence type="ECO:0000313" key="6">
    <source>
        <dbReference type="Proteomes" id="UP000183120"/>
    </source>
</evidence>
<evidence type="ECO:0000256" key="3">
    <source>
        <dbReference type="SAM" id="MobiDB-lite"/>
    </source>
</evidence>
<comment type="caution">
    <text evidence="5">The sequence shown here is derived from an EMBL/GenBank/DDBJ whole genome shotgun (WGS) entry which is preliminary data.</text>
</comment>
<dbReference type="PANTHER" id="PTHR38439">
    <property type="entry name" value="AURACYANIN-B"/>
    <property type="match status" value="1"/>
</dbReference>
<evidence type="ECO:0000313" key="5">
    <source>
        <dbReference type="EMBL" id="OIO13097.1"/>
    </source>
</evidence>
<protein>
    <recommendedName>
        <fullName evidence="4">EfeO-type cupredoxin-like domain-containing protein</fullName>
    </recommendedName>
</protein>
<dbReference type="Proteomes" id="UP000183120">
    <property type="component" value="Unassembled WGS sequence"/>
</dbReference>
<feature type="compositionally biased region" description="Low complexity" evidence="3">
    <location>
        <begin position="40"/>
        <end position="53"/>
    </location>
</feature>
<dbReference type="InterPro" id="IPR050845">
    <property type="entry name" value="Cu-binding_ET"/>
</dbReference>
<organism evidence="5 6">
    <name type="scientific">Candidatus Gottesmanbacteria bacterium CG1_02_37_22</name>
    <dbReference type="NCBI Taxonomy" id="1805209"/>
    <lineage>
        <taxon>Bacteria</taxon>
        <taxon>Candidatus Gottesmaniibacteriota</taxon>
    </lineage>
</organism>
<proteinExistence type="predicted"/>